<evidence type="ECO:0000256" key="2">
    <source>
        <dbReference type="ARBA" id="ARBA00022741"/>
    </source>
</evidence>
<proteinExistence type="predicted"/>
<dbReference type="GO" id="GO:0007131">
    <property type="term" value="P:reciprocal meiotic recombination"/>
    <property type="evidence" value="ECO:0007669"/>
    <property type="project" value="TreeGrafter"/>
</dbReference>
<dbReference type="GO" id="GO:0033065">
    <property type="term" value="C:Rad51C-XRCC3 complex"/>
    <property type="evidence" value="ECO:0007669"/>
    <property type="project" value="TreeGrafter"/>
</dbReference>
<evidence type="ECO:0000313" key="10">
    <source>
        <dbReference type="Proteomes" id="UP000053095"/>
    </source>
</evidence>
<comment type="subcellular location">
    <subcellularLocation>
        <location evidence="1">Nucleus</location>
    </subcellularLocation>
</comment>
<gene>
    <name evidence="9" type="ORF">TCE0_022f06817</name>
</gene>
<dbReference type="GO" id="GO:0008821">
    <property type="term" value="F:crossover junction DNA endonuclease activity"/>
    <property type="evidence" value="ECO:0007669"/>
    <property type="project" value="TreeGrafter"/>
</dbReference>
<feature type="region of interest" description="Disordered" evidence="7">
    <location>
        <begin position="207"/>
        <end position="231"/>
    </location>
</feature>
<dbReference type="InterPro" id="IPR027417">
    <property type="entry name" value="P-loop_NTPase"/>
</dbReference>
<evidence type="ECO:0000256" key="6">
    <source>
        <dbReference type="ARBA" id="ARBA00023242"/>
    </source>
</evidence>
<accession>A0A6V8H8X4</accession>
<dbReference type="PANTHER" id="PTHR46239">
    <property type="entry name" value="DNA REPAIR PROTEIN RAD51 HOMOLOG 3 RAD51C"/>
    <property type="match status" value="1"/>
</dbReference>
<evidence type="ECO:0000256" key="7">
    <source>
        <dbReference type="SAM" id="MobiDB-lite"/>
    </source>
</evidence>
<evidence type="ECO:0000313" key="9">
    <source>
        <dbReference type="EMBL" id="GAM37148.1"/>
    </source>
</evidence>
<reference evidence="10" key="1">
    <citation type="journal article" date="2015" name="Genome Announc.">
        <title>Draft genome sequence of Talaromyces cellulolyticus strain Y-94, a source of lignocellulosic biomass-degrading enzymes.</title>
        <authorList>
            <person name="Fujii T."/>
            <person name="Koike H."/>
            <person name="Sawayama S."/>
            <person name="Yano S."/>
            <person name="Inoue H."/>
        </authorList>
    </citation>
    <scope>NUCLEOTIDE SEQUENCE [LARGE SCALE GENOMIC DNA]</scope>
    <source>
        <strain evidence="10">Y-94</strain>
    </source>
</reference>
<evidence type="ECO:0000256" key="4">
    <source>
        <dbReference type="ARBA" id="ARBA00022840"/>
    </source>
</evidence>
<dbReference type="SUPFAM" id="SSF52540">
    <property type="entry name" value="P-loop containing nucleoside triphosphate hydrolases"/>
    <property type="match status" value="1"/>
</dbReference>
<keyword evidence="3" id="KW-0227">DNA damage</keyword>
<dbReference type="Gene3D" id="3.40.50.300">
    <property type="entry name" value="P-loop containing nucleotide triphosphate hydrolases"/>
    <property type="match status" value="1"/>
</dbReference>
<dbReference type="PROSITE" id="PS50162">
    <property type="entry name" value="RECA_2"/>
    <property type="match status" value="1"/>
</dbReference>
<dbReference type="GO" id="GO:0000400">
    <property type="term" value="F:four-way junction DNA binding"/>
    <property type="evidence" value="ECO:0007669"/>
    <property type="project" value="TreeGrafter"/>
</dbReference>
<dbReference type="GO" id="GO:0005657">
    <property type="term" value="C:replication fork"/>
    <property type="evidence" value="ECO:0007669"/>
    <property type="project" value="TreeGrafter"/>
</dbReference>
<dbReference type="Proteomes" id="UP000053095">
    <property type="component" value="Unassembled WGS sequence"/>
</dbReference>
<name>A0A6V8H8X4_TALPI</name>
<dbReference type="Pfam" id="PF06745">
    <property type="entry name" value="ATPase"/>
    <property type="match status" value="1"/>
</dbReference>
<evidence type="ECO:0000256" key="1">
    <source>
        <dbReference type="ARBA" id="ARBA00004123"/>
    </source>
</evidence>
<dbReference type="AlphaFoldDB" id="A0A6V8H8X4"/>
<evidence type="ECO:0000259" key="8">
    <source>
        <dbReference type="PROSITE" id="PS50162"/>
    </source>
</evidence>
<comment type="caution">
    <text evidence="9">The sequence shown here is derived from an EMBL/GenBank/DDBJ whole genome shotgun (WGS) entry which is preliminary data.</text>
</comment>
<feature type="compositionally biased region" description="Acidic residues" evidence="7">
    <location>
        <begin position="404"/>
        <end position="440"/>
    </location>
</feature>
<organism evidence="9 10">
    <name type="scientific">Talaromyces pinophilus</name>
    <name type="common">Penicillium pinophilum</name>
    <dbReference type="NCBI Taxonomy" id="128442"/>
    <lineage>
        <taxon>Eukaryota</taxon>
        <taxon>Fungi</taxon>
        <taxon>Dikarya</taxon>
        <taxon>Ascomycota</taxon>
        <taxon>Pezizomycotina</taxon>
        <taxon>Eurotiomycetes</taxon>
        <taxon>Eurotiomycetidae</taxon>
        <taxon>Eurotiales</taxon>
        <taxon>Trichocomaceae</taxon>
        <taxon>Talaromyces</taxon>
        <taxon>Talaromyces sect. Talaromyces</taxon>
    </lineage>
</organism>
<dbReference type="InterPro" id="IPR014774">
    <property type="entry name" value="KaiC-like_dom"/>
</dbReference>
<keyword evidence="2" id="KW-0547">Nucleotide-binding</keyword>
<feature type="region of interest" description="Disordered" evidence="7">
    <location>
        <begin position="356"/>
        <end position="440"/>
    </location>
</feature>
<keyword evidence="4" id="KW-0067">ATP-binding</keyword>
<sequence length="440" mass="48076">MTDYDFLAESATTPRISSISASQALRASSTQLPSASASVPGRFAHFLPTGLDGLDDAISSTPGPLSGIPRGSITEIYGPPGVGKTVFSLNIAAKVLTAGDDEMVIWIDTGSPIPTPRLGDLLINNLKSTTTTSTTTETTEEELDAKLNDCITRFIHIRAHSLPHLLSLFTHPPPTFPQKKTSLIVIDTISAPYQSYFPNATELKSRLGLKPAPTPQDQASGLPGPGPGPAQTHQLQWLLNRKWNVTSDMINRISKLAASHNLAVVLLNQTHTKIKGQPRPTLYPALAGGSWETCVQNRIVLYRDHAPQYLDMDIGNGSRGVKVRYAEIMKKGGKVISIRVEGNVFPFVIETGGLRELRPPTTTNIEQEQEQQQQQRNSPPPSQPLSLSVSASTITVRKRKVDEIADSEDEDEDEFLEVQDDDFQWDVDQDEESEPVDGKE</sequence>
<dbReference type="GO" id="GO:0000707">
    <property type="term" value="P:meiotic DNA recombinase assembly"/>
    <property type="evidence" value="ECO:0007669"/>
    <property type="project" value="TreeGrafter"/>
</dbReference>
<evidence type="ECO:0000256" key="3">
    <source>
        <dbReference type="ARBA" id="ARBA00022763"/>
    </source>
</evidence>
<keyword evidence="5" id="KW-0234">DNA repair</keyword>
<dbReference type="InterPro" id="IPR052093">
    <property type="entry name" value="HR_Repair_Mediator"/>
</dbReference>
<dbReference type="GO" id="GO:0140664">
    <property type="term" value="F:ATP-dependent DNA damage sensor activity"/>
    <property type="evidence" value="ECO:0007669"/>
    <property type="project" value="InterPro"/>
</dbReference>
<dbReference type="PANTHER" id="PTHR46239:SF1">
    <property type="entry name" value="DNA REPAIR PROTEIN RAD51 HOMOLOG 3"/>
    <property type="match status" value="1"/>
</dbReference>
<protein>
    <recommendedName>
        <fullName evidence="8">RecA family profile 1 domain-containing protein</fullName>
    </recommendedName>
</protein>
<dbReference type="GO" id="GO:0033063">
    <property type="term" value="C:Rad51B-Rad51C-Rad51D-XRCC2 complex"/>
    <property type="evidence" value="ECO:0007669"/>
    <property type="project" value="TreeGrafter"/>
</dbReference>
<dbReference type="InterPro" id="IPR020588">
    <property type="entry name" value="RecA_ATP-bd"/>
</dbReference>
<evidence type="ECO:0000256" key="5">
    <source>
        <dbReference type="ARBA" id="ARBA00023204"/>
    </source>
</evidence>
<feature type="domain" description="RecA family profile 1" evidence="8">
    <location>
        <begin position="43"/>
        <end position="270"/>
    </location>
</feature>
<keyword evidence="10" id="KW-1185">Reference proteome</keyword>
<dbReference type="GO" id="GO:0005524">
    <property type="term" value="F:ATP binding"/>
    <property type="evidence" value="ECO:0007669"/>
    <property type="project" value="UniProtKB-KW"/>
</dbReference>
<dbReference type="EMBL" id="DF933818">
    <property type="protein sequence ID" value="GAM37148.1"/>
    <property type="molecule type" value="Genomic_DNA"/>
</dbReference>
<keyword evidence="6" id="KW-0539">Nucleus</keyword>
<dbReference type="CDD" id="cd01393">
    <property type="entry name" value="RecA-like"/>
    <property type="match status" value="1"/>
</dbReference>